<evidence type="ECO:0000256" key="2">
    <source>
        <dbReference type="ARBA" id="ARBA00022729"/>
    </source>
</evidence>
<keyword evidence="3" id="KW-0430">Lectin</keyword>
<dbReference type="Pfam" id="PF03388">
    <property type="entry name" value="Lectin_leg-like"/>
    <property type="match status" value="1"/>
</dbReference>
<dbReference type="Gene3D" id="2.60.120.200">
    <property type="match status" value="1"/>
</dbReference>
<evidence type="ECO:0000256" key="1">
    <source>
        <dbReference type="ARBA" id="ARBA00022692"/>
    </source>
</evidence>
<keyword evidence="2 8" id="KW-0732">Signal</keyword>
<dbReference type="UCSC" id="uc007qqp.1">
    <property type="organism name" value="mouse"/>
</dbReference>
<reference evidence="10" key="8">
    <citation type="journal article" date="2005" name="Science">
        <title>Antisense Transcription in the Mammalian Transcriptome.</title>
        <authorList>
            <consortium name="RIKEN Genome Exploration Research Group and Genome Science Group (Genome Network Project Core Group) and the FANTOM Consortium"/>
        </authorList>
    </citation>
    <scope>NUCLEOTIDE SEQUENCE</scope>
    <source>
        <strain evidence="10">C57BL/6J</strain>
        <tissue evidence="10">Skin</tissue>
    </source>
</reference>
<dbReference type="GO" id="GO:0030246">
    <property type="term" value="F:carbohydrate binding"/>
    <property type="evidence" value="ECO:0007669"/>
    <property type="project" value="UniProtKB-KW"/>
</dbReference>
<proteinExistence type="evidence at transcript level"/>
<protein>
    <recommendedName>
        <fullName evidence="9">L-type lectin-like domain-containing protein</fullName>
    </recommendedName>
</protein>
<keyword evidence="4" id="KW-1133">Transmembrane helix</keyword>
<dbReference type="PANTHER" id="PTHR12223:SF36">
    <property type="entry name" value="VESICULAR INTEGRAL-MEMBRANE PROTEIN VIP36"/>
    <property type="match status" value="1"/>
</dbReference>
<dbReference type="GO" id="GO:0012505">
    <property type="term" value="C:endomembrane system"/>
    <property type="evidence" value="ECO:0007669"/>
    <property type="project" value="UniProtKB-SubCell"/>
</dbReference>
<name>Q8BMS6_MOUSE</name>
<evidence type="ECO:0000256" key="4">
    <source>
        <dbReference type="ARBA" id="ARBA00022989"/>
    </source>
</evidence>
<dbReference type="InterPro" id="IPR013320">
    <property type="entry name" value="ConA-like_dom_sf"/>
</dbReference>
<evidence type="ECO:0000256" key="8">
    <source>
        <dbReference type="SAM" id="SignalP"/>
    </source>
</evidence>
<dbReference type="AlphaFoldDB" id="Q8BMS6"/>
<dbReference type="SUPFAM" id="SSF49899">
    <property type="entry name" value="Concanavalin A-like lectins/glucanases"/>
    <property type="match status" value="1"/>
</dbReference>
<keyword evidence="5" id="KW-0472">Membrane</keyword>
<dbReference type="InterPro" id="IPR005052">
    <property type="entry name" value="Lectin_leg"/>
</dbReference>
<evidence type="ECO:0000313" key="10">
    <source>
        <dbReference type="EMBL" id="BAC25960.1"/>
    </source>
</evidence>
<evidence type="ECO:0000259" key="9">
    <source>
        <dbReference type="PROSITE" id="PS51328"/>
    </source>
</evidence>
<feature type="domain" description="L-type lectin-like" evidence="9">
    <location>
        <begin position="54"/>
        <end position="122"/>
    </location>
</feature>
<reference evidence="10" key="7">
    <citation type="journal article" date="2005" name="Science">
        <title>The Transcriptional Landscape of the Mammalian Genome.</title>
        <authorList>
            <consortium name="The FANTOM Consortium"/>
            <consortium name="Riken Genome Exploration Research Group and Genome Science Group (Genome Network Project Core Group)"/>
        </authorList>
    </citation>
    <scope>NUCLEOTIDE SEQUENCE</scope>
    <source>
        <strain evidence="10">C57BL/6J</strain>
        <tissue evidence="10">Skin</tissue>
    </source>
</reference>
<dbReference type="EMBL" id="AK028452">
    <property type="protein sequence ID" value="BAC25960.1"/>
    <property type="molecule type" value="mRNA"/>
</dbReference>
<feature type="region of interest" description="Disordered" evidence="7">
    <location>
        <begin position="98"/>
        <end position="122"/>
    </location>
</feature>
<reference evidence="10" key="1">
    <citation type="journal article" date="1999" name="Methods Enzymol.">
        <title>High-efficiency full-length cDNA cloning.</title>
        <authorList>
            <person name="Carninci P."/>
            <person name="Hayashizaki Y."/>
        </authorList>
    </citation>
    <scope>NUCLEOTIDE SEQUENCE</scope>
    <source>
        <strain evidence="10">C57BL/6J</strain>
        <tissue evidence="10">Skin</tissue>
    </source>
</reference>
<feature type="compositionally biased region" description="Basic and acidic residues" evidence="7">
    <location>
        <begin position="112"/>
        <end position="122"/>
    </location>
</feature>
<reference evidence="10" key="3">
    <citation type="journal article" date="2000" name="Genome Res.">
        <title>RIKEN integrated sequence analysis (RISA) system--384-format sequencing pipeline with 384 multicapillary sequencer.</title>
        <authorList>
            <person name="Shibata K."/>
            <person name="Itoh M."/>
            <person name="Aizawa K."/>
            <person name="Nagaoka S."/>
            <person name="Sasaki N."/>
            <person name="Carninci P."/>
            <person name="Konno H."/>
            <person name="Akiyama J."/>
            <person name="Nishi K."/>
            <person name="Kitsunai T."/>
            <person name="Tashiro H."/>
            <person name="Itoh M."/>
            <person name="Sumi N."/>
            <person name="Ishii Y."/>
            <person name="Nakamura S."/>
            <person name="Hazama M."/>
            <person name="Nishine T."/>
            <person name="Harada A."/>
            <person name="Yamamoto R."/>
            <person name="Matsumoto H."/>
            <person name="Sakaguchi S."/>
            <person name="Ikegami T."/>
            <person name="Kashiwagi K."/>
            <person name="Fujiwake S."/>
            <person name="Inoue K."/>
            <person name="Togawa Y."/>
            <person name="Izawa M."/>
            <person name="Ohara E."/>
            <person name="Watahiki M."/>
            <person name="Yoneda Y."/>
            <person name="Ishikawa T."/>
            <person name="Ozawa K."/>
            <person name="Tanaka T."/>
            <person name="Matsuura S."/>
            <person name="Kawai J."/>
            <person name="Okazaki Y."/>
            <person name="Muramatsu M."/>
            <person name="Inoue Y."/>
            <person name="Kira A."/>
            <person name="Hayashizaki Y."/>
        </authorList>
    </citation>
    <scope>NUCLEOTIDE SEQUENCE</scope>
    <source>
        <strain evidence="10">C57BL/6J</strain>
        <tissue evidence="10">Skin</tissue>
    </source>
</reference>
<feature type="chain" id="PRO_5004307173" description="L-type lectin-like domain-containing protein" evidence="8">
    <location>
        <begin position="47"/>
        <end position="122"/>
    </location>
</feature>
<evidence type="ECO:0000256" key="7">
    <source>
        <dbReference type="SAM" id="MobiDB-lite"/>
    </source>
</evidence>
<keyword evidence="1" id="KW-0812">Transmembrane</keyword>
<organism evidence="10">
    <name type="scientific">Mus musculus</name>
    <name type="common">Mouse</name>
    <dbReference type="NCBI Taxonomy" id="10090"/>
    <lineage>
        <taxon>Eukaryota</taxon>
        <taxon>Metazoa</taxon>
        <taxon>Chordata</taxon>
        <taxon>Craniata</taxon>
        <taxon>Vertebrata</taxon>
        <taxon>Euteleostomi</taxon>
        <taxon>Mammalia</taxon>
        <taxon>Eutheria</taxon>
        <taxon>Euarchontoglires</taxon>
        <taxon>Glires</taxon>
        <taxon>Rodentia</taxon>
        <taxon>Myomorpha</taxon>
        <taxon>Muroidea</taxon>
        <taxon>Muridae</taxon>
        <taxon>Murinae</taxon>
        <taxon>Mus</taxon>
        <taxon>Mus</taxon>
    </lineage>
</organism>
<evidence type="ECO:0000256" key="6">
    <source>
        <dbReference type="ARBA" id="ARBA00046288"/>
    </source>
</evidence>
<evidence type="ECO:0000256" key="5">
    <source>
        <dbReference type="ARBA" id="ARBA00023136"/>
    </source>
</evidence>
<dbReference type="InterPro" id="IPR051136">
    <property type="entry name" value="Intracellular_Lectin-GPT"/>
</dbReference>
<accession>Q8BMS6</accession>
<reference evidence="10" key="2">
    <citation type="journal article" date="2000" name="Genome Res.">
        <title>Normalization and subtraction of cap-trapper-selected cDNAs to prepare full-length cDNA libraries for rapid discovery of new genes.</title>
        <authorList>
            <person name="Carninci P."/>
            <person name="Shibata Y."/>
            <person name="Hayatsu N."/>
            <person name="Sugahara Y."/>
            <person name="Shibata K."/>
            <person name="Itoh M."/>
            <person name="Konno H."/>
            <person name="Okazaki Y."/>
            <person name="Muramatsu M."/>
            <person name="Hayashizaki Y."/>
        </authorList>
    </citation>
    <scope>NUCLEOTIDE SEQUENCE</scope>
    <source>
        <strain evidence="10">C57BL/6J</strain>
        <tissue evidence="10">Skin</tissue>
    </source>
</reference>
<dbReference type="PROSITE" id="PS51328">
    <property type="entry name" value="L_LECTIN_LIKE"/>
    <property type="match status" value="1"/>
</dbReference>
<reference evidence="10" key="4">
    <citation type="journal article" date="2001" name="Nature">
        <title>Functional annotation of a full-length mouse cDNA collection.</title>
        <authorList>
            <consortium name="The RIKEN Genome Exploration Research Group Phase II Team and the FANTOM Consortium"/>
        </authorList>
    </citation>
    <scope>NUCLEOTIDE SEQUENCE</scope>
    <source>
        <strain evidence="10">C57BL/6J</strain>
        <tissue evidence="10">Skin</tissue>
    </source>
</reference>
<dbReference type="GO" id="GO:0016020">
    <property type="term" value="C:membrane"/>
    <property type="evidence" value="ECO:0007669"/>
    <property type="project" value="InterPro"/>
</dbReference>
<sequence length="122" mass="13688">MAAEAWLWRWGWGWGQRCPGRPGLPGPGPSPTTFLHLLLLLGPVAADITDGNSEHLKREHSLIKPYQGVGSSSMPLWDFQGSTMLTSQYVRLTPDERSKEGSIWNHQVRLSQEAEHDRSLTQ</sequence>
<reference evidence="10" key="6">
    <citation type="journal article" date="2002" name="Nature">
        <title>Analysis of the mouse transcriptome based on functional annotation of 60,770 full-length cDNAs.</title>
        <authorList>
            <consortium name="The FANTOM Consortium and the RIKEN Genome Exploration Research Group Phase I and II Team"/>
        </authorList>
    </citation>
    <scope>NUCLEOTIDE SEQUENCE</scope>
    <source>
        <strain evidence="10">C57BL/6J</strain>
        <tissue evidence="10">Skin</tissue>
    </source>
</reference>
<comment type="subcellular location">
    <subcellularLocation>
        <location evidence="6">Endomembrane system</location>
        <topology evidence="6">Single-pass type I membrane protein</topology>
    </subcellularLocation>
</comment>
<evidence type="ECO:0000256" key="3">
    <source>
        <dbReference type="ARBA" id="ARBA00022734"/>
    </source>
</evidence>
<dbReference type="PANTHER" id="PTHR12223">
    <property type="entry name" value="VESICULAR MANNOSE-BINDING LECTIN"/>
    <property type="match status" value="1"/>
</dbReference>
<reference evidence="10" key="5">
    <citation type="submission" date="2001-07" db="EMBL/GenBank/DDBJ databases">
        <authorList>
            <person name="Adachi J."/>
            <person name="Aizawa K."/>
            <person name="Akimura T."/>
            <person name="Arakawa T."/>
            <person name="Bono H."/>
            <person name="Carninci P."/>
            <person name="Fukuda S."/>
            <person name="Furuno M."/>
            <person name="Hanagaki T."/>
            <person name="Hara A."/>
            <person name="Hashizume W."/>
            <person name="Hayashida K."/>
            <person name="Hayatsu N."/>
            <person name="Hiramoto K."/>
            <person name="Hiraoka T."/>
            <person name="Hirozane T."/>
            <person name="Hori F."/>
            <person name="Imotani K."/>
            <person name="Ishii Y."/>
            <person name="Itoh M."/>
            <person name="Kagawa I."/>
            <person name="Kasukawa T."/>
            <person name="Katoh H."/>
            <person name="Kawai J."/>
            <person name="Kojima Y."/>
            <person name="Kondo S."/>
            <person name="Konno H."/>
            <person name="Kouda M."/>
            <person name="Koya S."/>
            <person name="Kurihara C."/>
            <person name="Matsuyama T."/>
            <person name="Miyazaki A."/>
            <person name="Murata M."/>
            <person name="Nakamura M."/>
            <person name="Nishi K."/>
            <person name="Nomura K."/>
            <person name="Numazaki R."/>
            <person name="Ohno M."/>
            <person name="Ohsato N."/>
            <person name="Okazaki Y."/>
            <person name="Saito R."/>
            <person name="Saitoh H."/>
            <person name="Sakai C."/>
            <person name="Sakai K."/>
            <person name="Sakazume N."/>
            <person name="Sano H."/>
            <person name="Sasaki D."/>
            <person name="Shibata K."/>
            <person name="Shinagawa A."/>
            <person name="Shiraki T."/>
            <person name="Sogabe Y."/>
            <person name="Tagami M."/>
            <person name="Tagawa A."/>
            <person name="Takahashi F."/>
            <person name="Takaku-Akahira S."/>
            <person name="Takeda Y."/>
            <person name="Tanaka T."/>
            <person name="Tomaru A."/>
            <person name="Toya T."/>
            <person name="Yasunishi A."/>
            <person name="Muramatsu M."/>
            <person name="Hayashizaki Y."/>
        </authorList>
    </citation>
    <scope>NUCLEOTIDE SEQUENCE</scope>
    <source>
        <strain evidence="10">C57BL/6J</strain>
        <tissue evidence="10">Skin</tissue>
    </source>
</reference>
<dbReference type="PeptideAtlas" id="Q8BMS6"/>
<feature type="signal peptide" evidence="8">
    <location>
        <begin position="1"/>
        <end position="46"/>
    </location>
</feature>